<dbReference type="PROSITE" id="PS51186">
    <property type="entry name" value="GNAT"/>
    <property type="match status" value="1"/>
</dbReference>
<dbReference type="Proteomes" id="UP001595190">
    <property type="component" value="Unassembled WGS sequence"/>
</dbReference>
<comment type="caution">
    <text evidence="2">The sequence shown here is derived from an EMBL/GenBank/DDBJ whole genome shotgun (WGS) entry which is preliminary data.</text>
</comment>
<evidence type="ECO:0000313" key="3">
    <source>
        <dbReference type="Proteomes" id="UP001595190"/>
    </source>
</evidence>
<dbReference type="EC" id="2.3.-.-" evidence="2"/>
<evidence type="ECO:0000259" key="1">
    <source>
        <dbReference type="PROSITE" id="PS51186"/>
    </source>
</evidence>
<feature type="domain" description="N-acetyltransferase" evidence="1">
    <location>
        <begin position="5"/>
        <end position="167"/>
    </location>
</feature>
<protein>
    <submittedName>
        <fullName evidence="2">GNAT family N-acetyltransferase</fullName>
        <ecNumber evidence="2">2.3.-.-</ecNumber>
    </submittedName>
</protein>
<keyword evidence="2" id="KW-0012">Acyltransferase</keyword>
<dbReference type="EMBL" id="JBHGPK010000001">
    <property type="protein sequence ID" value="MFC2248113.1"/>
    <property type="molecule type" value="Genomic_DNA"/>
</dbReference>
<accession>A0ABV6Z7E9</accession>
<dbReference type="Gene3D" id="3.40.630.30">
    <property type="match status" value="1"/>
</dbReference>
<dbReference type="PANTHER" id="PTHR43415:SF3">
    <property type="entry name" value="GNAT-FAMILY ACETYLTRANSFERASE"/>
    <property type="match status" value="1"/>
</dbReference>
<keyword evidence="2" id="KW-0808">Transferase</keyword>
<sequence length="167" mass="18765">MLKRVSLRSPENSDFDFLASLRRDSALQALLLNVVTSTDDDAVAGWLERRKTDPNGSFMVIADSTTDEPIGFAQITNIHHRNRHGFIGIVIAPSAQGKGLGRVAMENLVATAKEKYRLEKILLEVRADNFAALSLYKSMNFRIVGTMLNHFRTNDDIFDVVLMEKRI</sequence>
<organism evidence="2 3">
    <name type="scientific">Labrys neptuniae</name>
    <dbReference type="NCBI Taxonomy" id="376174"/>
    <lineage>
        <taxon>Bacteria</taxon>
        <taxon>Pseudomonadati</taxon>
        <taxon>Pseudomonadota</taxon>
        <taxon>Alphaproteobacteria</taxon>
        <taxon>Hyphomicrobiales</taxon>
        <taxon>Xanthobacteraceae</taxon>
        <taxon>Labrys</taxon>
    </lineage>
</organism>
<proteinExistence type="predicted"/>
<dbReference type="Pfam" id="PF00583">
    <property type="entry name" value="Acetyltransf_1"/>
    <property type="match status" value="1"/>
</dbReference>
<name>A0ABV6Z7E9_9HYPH</name>
<dbReference type="RefSeq" id="WP_394307939.1">
    <property type="nucleotide sequence ID" value="NZ_JBHGPK010000001.1"/>
</dbReference>
<dbReference type="InterPro" id="IPR016181">
    <property type="entry name" value="Acyl_CoA_acyltransferase"/>
</dbReference>
<reference evidence="2 3" key="1">
    <citation type="submission" date="2024-09" db="EMBL/GenBank/DDBJ databases">
        <title>Description of Labrys sedimenti sp. nov., isolated from a diclofenac-degrading enrichment culture, and genome-based reclassification of Labrys portucalensis as a later heterotypic synonym of Labrys neptuniae.</title>
        <authorList>
            <person name="Tancsics A."/>
            <person name="Csepanyi A."/>
        </authorList>
    </citation>
    <scope>NUCLEOTIDE SEQUENCE [LARGE SCALE GENOMIC DNA]</scope>
    <source>
        <strain evidence="2 3">LMG 23412</strain>
    </source>
</reference>
<gene>
    <name evidence="2" type="ORF">ACETRX_00655</name>
</gene>
<dbReference type="CDD" id="cd04301">
    <property type="entry name" value="NAT_SF"/>
    <property type="match status" value="1"/>
</dbReference>
<dbReference type="GO" id="GO:0016746">
    <property type="term" value="F:acyltransferase activity"/>
    <property type="evidence" value="ECO:0007669"/>
    <property type="project" value="UniProtKB-KW"/>
</dbReference>
<dbReference type="InterPro" id="IPR000182">
    <property type="entry name" value="GNAT_dom"/>
</dbReference>
<dbReference type="SUPFAM" id="SSF55729">
    <property type="entry name" value="Acyl-CoA N-acyltransferases (Nat)"/>
    <property type="match status" value="1"/>
</dbReference>
<dbReference type="PANTHER" id="PTHR43415">
    <property type="entry name" value="SPERMIDINE N(1)-ACETYLTRANSFERASE"/>
    <property type="match status" value="1"/>
</dbReference>
<evidence type="ECO:0000313" key="2">
    <source>
        <dbReference type="EMBL" id="MFC2248113.1"/>
    </source>
</evidence>